<reference evidence="2 3" key="1">
    <citation type="submission" date="2024-06" db="EMBL/GenBank/DDBJ databases">
        <title>Pontibacter populi HYL7-15.</title>
        <authorList>
            <person name="Kim M.K."/>
        </authorList>
    </citation>
    <scope>NUCLEOTIDE SEQUENCE [LARGE SCALE GENOMIC DNA]</scope>
    <source>
        <strain evidence="2 3">HYL7-15</strain>
    </source>
</reference>
<proteinExistence type="predicted"/>
<feature type="chain" id="PRO_5046396268" evidence="1">
    <location>
        <begin position="31"/>
        <end position="279"/>
    </location>
</feature>
<keyword evidence="3" id="KW-1185">Reference proteome</keyword>
<feature type="signal peptide" evidence="1">
    <location>
        <begin position="1"/>
        <end position="30"/>
    </location>
</feature>
<gene>
    <name evidence="2" type="ORF">ABS362_08090</name>
</gene>
<dbReference type="InterPro" id="IPR032676">
    <property type="entry name" value="YkuD_2"/>
</dbReference>
<evidence type="ECO:0000313" key="2">
    <source>
        <dbReference type="EMBL" id="MER2997503.1"/>
    </source>
</evidence>
<dbReference type="Pfam" id="PF13645">
    <property type="entry name" value="YkuD_2"/>
    <property type="match status" value="1"/>
</dbReference>
<accession>A0ABV1RT01</accession>
<keyword evidence="1" id="KW-0732">Signal</keyword>
<organism evidence="2 3">
    <name type="scientific">Pontibacter populi</name>
    <dbReference type="NCBI Taxonomy" id="890055"/>
    <lineage>
        <taxon>Bacteria</taxon>
        <taxon>Pseudomonadati</taxon>
        <taxon>Bacteroidota</taxon>
        <taxon>Cytophagia</taxon>
        <taxon>Cytophagales</taxon>
        <taxon>Hymenobacteraceae</taxon>
        <taxon>Pontibacter</taxon>
    </lineage>
</organism>
<name>A0ABV1RT01_9BACT</name>
<dbReference type="PANTHER" id="PTHR38477">
    <property type="entry name" value="HYPOTHETICAL EXPORTED PROTEIN"/>
    <property type="match status" value="1"/>
</dbReference>
<dbReference type="PANTHER" id="PTHR38477:SF1">
    <property type="entry name" value="MUREIN L,D-TRANSPEPTIDASE CATALYTIC DOMAIN FAMILY PROTEIN"/>
    <property type="match status" value="1"/>
</dbReference>
<comment type="caution">
    <text evidence="2">The sequence shown here is derived from an EMBL/GenBank/DDBJ whole genome shotgun (WGS) entry which is preliminary data.</text>
</comment>
<dbReference type="EMBL" id="JBEOKT010000006">
    <property type="protein sequence ID" value="MER2997503.1"/>
    <property type="molecule type" value="Genomic_DNA"/>
</dbReference>
<sequence length="279" mass="31275">MKNPRWRARKRKVAKRLFPLFAPLIFSPMAAPISSSAAKTKTKKTTKASVSNYKIMQFDQVAYSLYNEMGLRQAGLKYEIFTKALTGYYNMKHQGKLSGKPVLTMVDFTKSSTKKRLWVVDIEKKELLHHTYVAHGRNSGEEFAENFSNENKSFMSSIGFYVTQNTYQGKHGLSLKLEGVDEGFNTNAMERCIVIHGAEYASPKFIDQAGRLGRSLGCPALPMEEHEEIINTVVGETAMYVHAKNDDYTSNYLDHATAMAEVVNGNPNNALPPNTDVSI</sequence>
<protein>
    <submittedName>
        <fullName evidence="2">Murein L,D-transpeptidase catalytic domain family protein</fullName>
    </submittedName>
</protein>
<evidence type="ECO:0000313" key="3">
    <source>
        <dbReference type="Proteomes" id="UP001476807"/>
    </source>
</evidence>
<dbReference type="RefSeq" id="WP_350411901.1">
    <property type="nucleotide sequence ID" value="NZ_JBEOKT010000006.1"/>
</dbReference>
<evidence type="ECO:0000256" key="1">
    <source>
        <dbReference type="SAM" id="SignalP"/>
    </source>
</evidence>
<dbReference type="Proteomes" id="UP001476807">
    <property type="component" value="Unassembled WGS sequence"/>
</dbReference>